<feature type="transmembrane region" description="Helical" evidence="8">
    <location>
        <begin position="88"/>
        <end position="105"/>
    </location>
</feature>
<keyword evidence="10" id="KW-1185">Reference proteome</keyword>
<dbReference type="Pfam" id="PF01032">
    <property type="entry name" value="FecCD"/>
    <property type="match status" value="1"/>
</dbReference>
<evidence type="ECO:0000256" key="2">
    <source>
        <dbReference type="ARBA" id="ARBA00007935"/>
    </source>
</evidence>
<feature type="transmembrane region" description="Helical" evidence="8">
    <location>
        <begin position="145"/>
        <end position="168"/>
    </location>
</feature>
<evidence type="ECO:0000313" key="9">
    <source>
        <dbReference type="EMBL" id="MFL9924002.1"/>
    </source>
</evidence>
<comment type="subcellular location">
    <subcellularLocation>
        <location evidence="1">Cell membrane</location>
        <topology evidence="1">Multi-pass membrane protein</topology>
    </subcellularLocation>
</comment>
<comment type="caution">
    <text evidence="9">The sequence shown here is derived from an EMBL/GenBank/DDBJ whole genome shotgun (WGS) entry which is preliminary data.</text>
</comment>
<dbReference type="PANTHER" id="PTHR30472">
    <property type="entry name" value="FERRIC ENTEROBACTIN TRANSPORT SYSTEM PERMEASE PROTEIN"/>
    <property type="match status" value="1"/>
</dbReference>
<feature type="transmembrane region" description="Helical" evidence="8">
    <location>
        <begin position="329"/>
        <end position="355"/>
    </location>
</feature>
<evidence type="ECO:0000256" key="7">
    <source>
        <dbReference type="ARBA" id="ARBA00023136"/>
    </source>
</evidence>
<dbReference type="CDD" id="cd06550">
    <property type="entry name" value="TM_ABC_iron-siderophores_like"/>
    <property type="match status" value="1"/>
</dbReference>
<gene>
    <name evidence="9" type="ORF">PQR62_06995</name>
</gene>
<evidence type="ECO:0000256" key="3">
    <source>
        <dbReference type="ARBA" id="ARBA00022448"/>
    </source>
</evidence>
<accession>A0ABW9A8K6</accession>
<keyword evidence="6 8" id="KW-1133">Transmembrane helix</keyword>
<keyword evidence="5 8" id="KW-0812">Transmembrane</keyword>
<name>A0ABW9A8K6_9BURK</name>
<evidence type="ECO:0000256" key="6">
    <source>
        <dbReference type="ARBA" id="ARBA00022989"/>
    </source>
</evidence>
<feature type="transmembrane region" description="Helical" evidence="8">
    <location>
        <begin position="305"/>
        <end position="323"/>
    </location>
</feature>
<protein>
    <submittedName>
        <fullName evidence="9">Iron ABC transporter permease</fullName>
    </submittedName>
</protein>
<evidence type="ECO:0000313" key="10">
    <source>
        <dbReference type="Proteomes" id="UP001629246"/>
    </source>
</evidence>
<feature type="transmembrane region" description="Helical" evidence="8">
    <location>
        <begin position="267"/>
        <end position="293"/>
    </location>
</feature>
<dbReference type="Proteomes" id="UP001629246">
    <property type="component" value="Unassembled WGS sequence"/>
</dbReference>
<feature type="transmembrane region" description="Helical" evidence="8">
    <location>
        <begin position="117"/>
        <end position="139"/>
    </location>
</feature>
<dbReference type="RefSeq" id="WP_408156199.1">
    <property type="nucleotide sequence ID" value="NZ_JAQQFM010000003.1"/>
</dbReference>
<feature type="transmembrane region" description="Helical" evidence="8">
    <location>
        <begin position="218"/>
        <end position="236"/>
    </location>
</feature>
<dbReference type="EMBL" id="JAQQFM010000003">
    <property type="protein sequence ID" value="MFL9924002.1"/>
    <property type="molecule type" value="Genomic_DNA"/>
</dbReference>
<dbReference type="InterPro" id="IPR037294">
    <property type="entry name" value="ABC_BtuC-like"/>
</dbReference>
<comment type="similarity">
    <text evidence="2">Belongs to the binding-protein-dependent transport system permease family. FecCD subfamily.</text>
</comment>
<evidence type="ECO:0000256" key="1">
    <source>
        <dbReference type="ARBA" id="ARBA00004651"/>
    </source>
</evidence>
<evidence type="ECO:0000256" key="4">
    <source>
        <dbReference type="ARBA" id="ARBA00022475"/>
    </source>
</evidence>
<dbReference type="InterPro" id="IPR000522">
    <property type="entry name" value="ABC_transptr_permease_BtuC"/>
</dbReference>
<evidence type="ECO:0000256" key="8">
    <source>
        <dbReference type="SAM" id="Phobius"/>
    </source>
</evidence>
<keyword evidence="7 8" id="KW-0472">Membrane</keyword>
<dbReference type="Gene3D" id="1.10.3470.10">
    <property type="entry name" value="ABC transporter involved in vitamin B12 uptake, BtuC"/>
    <property type="match status" value="1"/>
</dbReference>
<sequence length="363" mass="37437">MNKATSPASRAALLQAMQAQRWRNRLALISGLLLLIAAMTLSGALGVQKLSMATSLRGLFAPLLPSAWLADIPHWQIALLQELRLPRIVMAVVAGAGLALAGVAMQGITRNPLVSPYTVGISPAAAFGASLAILSGVGSLLSGPYLIVAAAFASAVLCATLVLAFSALRGVSASMLVLGGVGLTYLFSALTASVQFVATEQQLAAIVQWTFGSLNGATWNEVAIAGCILLIGAPLLQWQAWALNAFAAGGDEIAASLGFAVGRVRALVTIVAVMMTAAIVSFTGVIGFVGLVAPHIARLLIGGDHRWLLPFSAIVGALLVLLSDMAGRLLFAPVIIPVGIVVAYVGVPLFLHLLLSSRHKAML</sequence>
<proteinExistence type="inferred from homology"/>
<keyword evidence="3" id="KW-0813">Transport</keyword>
<dbReference type="PANTHER" id="PTHR30472:SF25">
    <property type="entry name" value="ABC TRANSPORTER PERMEASE PROTEIN MJ0876-RELATED"/>
    <property type="match status" value="1"/>
</dbReference>
<organism evidence="9 10">
    <name type="scientific">Herbaspirillum lusitanum</name>
    <dbReference type="NCBI Taxonomy" id="213312"/>
    <lineage>
        <taxon>Bacteria</taxon>
        <taxon>Pseudomonadati</taxon>
        <taxon>Pseudomonadota</taxon>
        <taxon>Betaproteobacteria</taxon>
        <taxon>Burkholderiales</taxon>
        <taxon>Oxalobacteraceae</taxon>
        <taxon>Herbaspirillum</taxon>
    </lineage>
</organism>
<reference evidence="9 10" key="1">
    <citation type="journal article" date="2024" name="Chem. Sci.">
        <title>Discovery of megapolipeptins by genome mining of a Burkholderiales bacteria collection.</title>
        <authorList>
            <person name="Paulo B.S."/>
            <person name="Recchia M.J.J."/>
            <person name="Lee S."/>
            <person name="Fergusson C.H."/>
            <person name="Romanowski S.B."/>
            <person name="Hernandez A."/>
            <person name="Krull N."/>
            <person name="Liu D.Y."/>
            <person name="Cavanagh H."/>
            <person name="Bos A."/>
            <person name="Gray C.A."/>
            <person name="Murphy B.T."/>
            <person name="Linington R.G."/>
            <person name="Eustaquio A.S."/>
        </authorList>
    </citation>
    <scope>NUCLEOTIDE SEQUENCE [LARGE SCALE GENOMIC DNA]</scope>
    <source>
        <strain evidence="9 10">RL21-008-BIB-A</strain>
    </source>
</reference>
<keyword evidence="4" id="KW-1003">Cell membrane</keyword>
<dbReference type="SUPFAM" id="SSF81345">
    <property type="entry name" value="ABC transporter involved in vitamin B12 uptake, BtuC"/>
    <property type="match status" value="1"/>
</dbReference>
<feature type="transmembrane region" description="Helical" evidence="8">
    <location>
        <begin position="175"/>
        <end position="198"/>
    </location>
</feature>
<evidence type="ECO:0000256" key="5">
    <source>
        <dbReference type="ARBA" id="ARBA00022692"/>
    </source>
</evidence>